<dbReference type="PANTHER" id="PTHR32071:SF38">
    <property type="entry name" value="PSP OPERON TRANSCRIPTIONAL ACTIVATOR"/>
    <property type="match status" value="1"/>
</dbReference>
<feature type="domain" description="Sigma-54 factor interaction" evidence="6">
    <location>
        <begin position="7"/>
        <end position="237"/>
    </location>
</feature>
<accession>A0ABV6SE34</accession>
<dbReference type="Gene3D" id="1.10.10.60">
    <property type="entry name" value="Homeodomain-like"/>
    <property type="match status" value="1"/>
</dbReference>
<dbReference type="RefSeq" id="WP_267220873.1">
    <property type="nucleotide sequence ID" value="NZ_JAPCWC010000008.1"/>
</dbReference>
<dbReference type="InterPro" id="IPR025944">
    <property type="entry name" value="Sigma_54_int_dom_CS"/>
</dbReference>
<dbReference type="PROSITE" id="PS00688">
    <property type="entry name" value="SIGMA54_INTERACT_3"/>
    <property type="match status" value="1"/>
</dbReference>
<keyword evidence="8" id="KW-1185">Reference proteome</keyword>
<dbReference type="Gene3D" id="3.40.50.300">
    <property type="entry name" value="P-loop containing nucleotide triphosphate hydrolases"/>
    <property type="match status" value="1"/>
</dbReference>
<dbReference type="InterPro" id="IPR014317">
    <property type="entry name" value="Transcription_activator_PspF"/>
</dbReference>
<evidence type="ECO:0000256" key="3">
    <source>
        <dbReference type="ARBA" id="ARBA00023012"/>
    </source>
</evidence>
<proteinExistence type="predicted"/>
<evidence type="ECO:0000313" key="7">
    <source>
        <dbReference type="EMBL" id="MFC0687529.1"/>
    </source>
</evidence>
<dbReference type="InterPro" id="IPR002197">
    <property type="entry name" value="HTH_Fis"/>
</dbReference>
<dbReference type="Proteomes" id="UP001589858">
    <property type="component" value="Unassembled WGS sequence"/>
</dbReference>
<evidence type="ECO:0000256" key="4">
    <source>
        <dbReference type="ARBA" id="ARBA00023015"/>
    </source>
</evidence>
<keyword evidence="1" id="KW-0547">Nucleotide-binding</keyword>
<dbReference type="Pfam" id="PF02954">
    <property type="entry name" value="HTH_8"/>
    <property type="match status" value="1"/>
</dbReference>
<dbReference type="InterPro" id="IPR058031">
    <property type="entry name" value="AAA_lid_NorR"/>
</dbReference>
<dbReference type="NCBIfam" id="TIGR02974">
    <property type="entry name" value="phageshock_pspF"/>
    <property type="match status" value="1"/>
</dbReference>
<dbReference type="EMBL" id="JBHLTM010000086">
    <property type="protein sequence ID" value="MFC0687529.1"/>
    <property type="molecule type" value="Genomic_DNA"/>
</dbReference>
<dbReference type="Pfam" id="PF25601">
    <property type="entry name" value="AAA_lid_14"/>
    <property type="match status" value="1"/>
</dbReference>
<dbReference type="SMART" id="SM00382">
    <property type="entry name" value="AAA"/>
    <property type="match status" value="1"/>
</dbReference>
<dbReference type="CDD" id="cd00009">
    <property type="entry name" value="AAA"/>
    <property type="match status" value="1"/>
</dbReference>
<dbReference type="InterPro" id="IPR003593">
    <property type="entry name" value="AAA+_ATPase"/>
</dbReference>
<name>A0ABV6SE34_9SPHN</name>
<reference evidence="7 8" key="1">
    <citation type="submission" date="2024-09" db="EMBL/GenBank/DDBJ databases">
        <authorList>
            <person name="Sun Q."/>
            <person name="Mori K."/>
        </authorList>
    </citation>
    <scope>NUCLEOTIDE SEQUENCE [LARGE SCALE GENOMIC DNA]</scope>
    <source>
        <strain evidence="7 8">CICC 11035S</strain>
    </source>
</reference>
<evidence type="ECO:0000256" key="1">
    <source>
        <dbReference type="ARBA" id="ARBA00022741"/>
    </source>
</evidence>
<keyword evidence="2" id="KW-0067">ATP-binding</keyword>
<dbReference type="SUPFAM" id="SSF52540">
    <property type="entry name" value="P-loop containing nucleoside triphosphate hydrolases"/>
    <property type="match status" value="1"/>
</dbReference>
<dbReference type="PROSITE" id="PS50045">
    <property type="entry name" value="SIGMA54_INTERACT_4"/>
    <property type="match status" value="1"/>
</dbReference>
<gene>
    <name evidence="7" type="primary">pspF</name>
    <name evidence="7" type="ORF">ACFFF8_23345</name>
</gene>
<keyword evidence="4" id="KW-0805">Transcription regulation</keyword>
<keyword evidence="5" id="KW-0804">Transcription</keyword>
<dbReference type="InterPro" id="IPR009057">
    <property type="entry name" value="Homeodomain-like_sf"/>
</dbReference>
<keyword evidence="3" id="KW-0902">Two-component regulatory system</keyword>
<organism evidence="7 8">
    <name type="scientific">Novosphingobium clariflavum</name>
    <dbReference type="NCBI Taxonomy" id="2029884"/>
    <lineage>
        <taxon>Bacteria</taxon>
        <taxon>Pseudomonadati</taxon>
        <taxon>Pseudomonadota</taxon>
        <taxon>Alphaproteobacteria</taxon>
        <taxon>Sphingomonadales</taxon>
        <taxon>Sphingomonadaceae</taxon>
        <taxon>Novosphingobium</taxon>
    </lineage>
</organism>
<comment type="caution">
    <text evidence="7">The sequence shown here is derived from an EMBL/GenBank/DDBJ whole genome shotgun (WGS) entry which is preliminary data.</text>
</comment>
<dbReference type="PANTHER" id="PTHR32071">
    <property type="entry name" value="TRANSCRIPTIONAL REGULATORY PROTEIN"/>
    <property type="match status" value="1"/>
</dbReference>
<dbReference type="Pfam" id="PF00158">
    <property type="entry name" value="Sigma54_activat"/>
    <property type="match status" value="1"/>
</dbReference>
<dbReference type="SUPFAM" id="SSF46689">
    <property type="entry name" value="Homeodomain-like"/>
    <property type="match status" value="1"/>
</dbReference>
<sequence length="379" mass="41682">MEREVQFIGQSSAFLDAVERASRAAAVRRPVLVIGERGTGKELIAQRLHHLSPRWGEPLVTLNCAALPETLIEAELFGHEAGAFTGAVRARAGRFEEADRGTLFLDELGTLSMAAQERLLRAIEYGEVARIGASRPVQVDVRIVGATNADLPRMVEEGTFRADLLDRLSFEVINLPPLRAREGDVFELADYYGRRMASELEWDRWPGFAAEAMAALEAHRWPGNVRELRNVVERAVYRWGLEEEPIARIVFDPFDYPWRAEPVTVPGAGPVPGPVPGPVRVSPLADVPVPPAVQSVPVSAGPPRAGRDLRGAVEAYERALLVEALEGHRWNQRRAAAALGLSYDQLRHAIKRHRLSADMIVAPSLAAGRRDSLSDTESV</sequence>
<evidence type="ECO:0000313" key="8">
    <source>
        <dbReference type="Proteomes" id="UP001589858"/>
    </source>
</evidence>
<evidence type="ECO:0000256" key="2">
    <source>
        <dbReference type="ARBA" id="ARBA00022840"/>
    </source>
</evidence>
<evidence type="ECO:0000256" key="5">
    <source>
        <dbReference type="ARBA" id="ARBA00023163"/>
    </source>
</evidence>
<evidence type="ECO:0000259" key="6">
    <source>
        <dbReference type="PROSITE" id="PS50045"/>
    </source>
</evidence>
<dbReference type="PRINTS" id="PR01590">
    <property type="entry name" value="HTHFIS"/>
</dbReference>
<dbReference type="Gene3D" id="1.10.8.60">
    <property type="match status" value="1"/>
</dbReference>
<protein>
    <submittedName>
        <fullName evidence="7">Phage shock protein operon transcriptional activator</fullName>
    </submittedName>
</protein>
<dbReference type="InterPro" id="IPR002078">
    <property type="entry name" value="Sigma_54_int"/>
</dbReference>
<dbReference type="InterPro" id="IPR027417">
    <property type="entry name" value="P-loop_NTPase"/>
</dbReference>